<dbReference type="Proteomes" id="UP000007319">
    <property type="component" value="Plasmid AZOBR_p1"/>
</dbReference>
<evidence type="ECO:0000313" key="2">
    <source>
        <dbReference type="EMBL" id="CCC99689.1"/>
    </source>
</evidence>
<organism evidence="2 3">
    <name type="scientific">Azospirillum baldaniorum</name>
    <dbReference type="NCBI Taxonomy" id="1064539"/>
    <lineage>
        <taxon>Bacteria</taxon>
        <taxon>Pseudomonadati</taxon>
        <taxon>Pseudomonadota</taxon>
        <taxon>Alphaproteobacteria</taxon>
        <taxon>Rhodospirillales</taxon>
        <taxon>Azospirillaceae</taxon>
        <taxon>Azospirillum</taxon>
    </lineage>
</organism>
<keyword evidence="2" id="KW-0614">Plasmid</keyword>
<geneLocation type="plasmid" evidence="2 3">
    <name>AZOBR_p1</name>
</geneLocation>
<evidence type="ECO:0000256" key="1">
    <source>
        <dbReference type="SAM" id="MobiDB-lite"/>
    </source>
</evidence>
<protein>
    <submittedName>
        <fullName evidence="2">Uncharacterized protein</fullName>
    </submittedName>
</protein>
<accession>A0A9P1NNU6</accession>
<gene>
    <name evidence="2" type="ORF">AZOBR_p120007</name>
</gene>
<name>A0A9P1NNU6_9PROT</name>
<sequence>MAFSAPFISSQVNFDVPCFQPQAVTHSPFSRSVIVDHVTPSDRPSIKNVSTPVPPVRKFEPVPPSSTSLPPPPLIASLPPRELMKSANSVPAIASFSSVPICMFCKPLTGPT</sequence>
<keyword evidence="3" id="KW-1185">Reference proteome</keyword>
<evidence type="ECO:0000313" key="3">
    <source>
        <dbReference type="Proteomes" id="UP000007319"/>
    </source>
</evidence>
<dbReference type="EMBL" id="HE577328">
    <property type="protein sequence ID" value="CCC99689.1"/>
    <property type="molecule type" value="Genomic_DNA"/>
</dbReference>
<dbReference type="KEGG" id="abs:AZOBR_p120007"/>
<feature type="region of interest" description="Disordered" evidence="1">
    <location>
        <begin position="40"/>
        <end position="74"/>
    </location>
</feature>
<reference evidence="2 3" key="1">
    <citation type="journal article" date="2011" name="PLoS Genet.">
        <title>Azospirillum genomes reveal transition of bacteria from aquatic to terrestrial environments.</title>
        <authorList>
            <person name="Wisniewski-Dye F."/>
            <person name="Borziak K."/>
            <person name="Khalsa-Moyers G."/>
            <person name="Alexandre G."/>
            <person name="Sukharnikov L.O."/>
            <person name="Wuichet K."/>
            <person name="Hurst G.B."/>
            <person name="McDonald W.H."/>
            <person name="Robertson J.S."/>
            <person name="Barbe V."/>
            <person name="Calteau A."/>
            <person name="Rouy Z."/>
            <person name="Mangenot S."/>
            <person name="Prigent-Combaret C."/>
            <person name="Normand P."/>
            <person name="Boyer M."/>
            <person name="Siguier P."/>
            <person name="Dessaux Y."/>
            <person name="Elmerich C."/>
            <person name="Condemine G."/>
            <person name="Krishnen G."/>
            <person name="Kennedy I."/>
            <person name="Paterson A.H."/>
            <person name="Gonzalez V."/>
            <person name="Mavingui P."/>
            <person name="Zhulin I.B."/>
        </authorList>
    </citation>
    <scope>NUCLEOTIDE SEQUENCE [LARGE SCALE GENOMIC DNA]</scope>
    <source>
        <strain evidence="2 3">Sp245</strain>
    </source>
</reference>
<proteinExistence type="predicted"/>
<dbReference type="AlphaFoldDB" id="A0A9P1NNU6"/>
<feature type="compositionally biased region" description="Pro residues" evidence="1">
    <location>
        <begin position="61"/>
        <end position="74"/>
    </location>
</feature>